<dbReference type="Pfam" id="PF02137">
    <property type="entry name" value="A_deamin"/>
    <property type="match status" value="1"/>
</dbReference>
<dbReference type="PANTHER" id="PTHR47803:SF1">
    <property type="entry name" value="TRNA-SPECIFIC ADENOSINE DEAMINASE 1"/>
    <property type="match status" value="1"/>
</dbReference>
<gene>
    <name evidence="2" type="ORF">CLIB1423_01S07382</name>
</gene>
<dbReference type="PANTHER" id="PTHR47803">
    <property type="entry name" value="TRNA-SPECIFIC ADENOSINE DEAMINASE 1"/>
    <property type="match status" value="1"/>
</dbReference>
<dbReference type="Proteomes" id="UP000837801">
    <property type="component" value="Unassembled WGS sequence"/>
</dbReference>
<protein>
    <submittedName>
        <fullName evidence="2">tRNA-specific adenosine deaminase 1</fullName>
    </submittedName>
</protein>
<dbReference type="EMBL" id="CAKXYY010000001">
    <property type="protein sequence ID" value="CAH2350318.1"/>
    <property type="molecule type" value="Genomic_DNA"/>
</dbReference>
<comment type="caution">
    <text evidence="2">The sequence shown here is derived from an EMBL/GenBank/DDBJ whole genome shotgun (WGS) entry which is preliminary data.</text>
</comment>
<dbReference type="GO" id="GO:0003723">
    <property type="term" value="F:RNA binding"/>
    <property type="evidence" value="ECO:0007669"/>
    <property type="project" value="InterPro"/>
</dbReference>
<evidence type="ECO:0000313" key="3">
    <source>
        <dbReference type="Proteomes" id="UP000837801"/>
    </source>
</evidence>
<proteinExistence type="predicted"/>
<evidence type="ECO:0000259" key="1">
    <source>
        <dbReference type="PROSITE" id="PS50141"/>
    </source>
</evidence>
<dbReference type="AlphaFoldDB" id="A0A9P0QKN7"/>
<evidence type="ECO:0000313" key="2">
    <source>
        <dbReference type="EMBL" id="CAH2350318.1"/>
    </source>
</evidence>
<organism evidence="2 3">
    <name type="scientific">[Candida] railenensis</name>
    <dbReference type="NCBI Taxonomy" id="45579"/>
    <lineage>
        <taxon>Eukaryota</taxon>
        <taxon>Fungi</taxon>
        <taxon>Dikarya</taxon>
        <taxon>Ascomycota</taxon>
        <taxon>Saccharomycotina</taxon>
        <taxon>Pichiomycetes</taxon>
        <taxon>Debaryomycetaceae</taxon>
        <taxon>Kurtzmaniella</taxon>
    </lineage>
</organism>
<dbReference type="GO" id="GO:0002100">
    <property type="term" value="P:tRNA wobble adenosine to inosine editing"/>
    <property type="evidence" value="ECO:0007669"/>
    <property type="project" value="InterPro"/>
</dbReference>
<dbReference type="GO" id="GO:0043829">
    <property type="term" value="F:tRNA-specific adenosine-37 deaminase activity"/>
    <property type="evidence" value="ECO:0007669"/>
    <property type="project" value="TreeGrafter"/>
</dbReference>
<dbReference type="InterPro" id="IPR002466">
    <property type="entry name" value="A_deamin"/>
</dbReference>
<keyword evidence="3" id="KW-1185">Reference proteome</keyword>
<sequence>MDGNRIAECVVSTFNKLPSHGKPATRSNNTKEWTVLASIVALIDDEVVPICLSTGVKTLPEKFRTYSGGLMVHDLHAEILVFRLFNWYLLEECSRESDTSILVERTEEGSFRIKDGIKLALFVTEPPCGDSSMSYIINEFEDQTIWNSCGDAKDTADDIPSSSKRKKVTRGRQYIDSLGIVRTKPGRLDSPISLSKSCSDKICMKQLTGITNCITSPLFPQGIFLDYLVLDSAKFSQVDMERCFKERFTVEHVHPIKILEYGSNAVSAFGYSKEDKASTSSLSLLYVVLTKTRQVLNNGVKDGAYSKNKPPKKGGESLICNQKLFQKARPLLKTTAKSYVEFKDGQLERQKLKELGRQVLGNWTQTGQDDFALEME</sequence>
<name>A0A9P0QKN7_9ASCO</name>
<dbReference type="PROSITE" id="PS50141">
    <property type="entry name" value="A_DEAMIN_EDITASE"/>
    <property type="match status" value="1"/>
</dbReference>
<accession>A0A9P0QKN7</accession>
<dbReference type="InterPro" id="IPR042935">
    <property type="entry name" value="Tad1"/>
</dbReference>
<dbReference type="OrthoDB" id="10268011at2759"/>
<reference evidence="2" key="1">
    <citation type="submission" date="2022-03" db="EMBL/GenBank/DDBJ databases">
        <authorList>
            <person name="Legras J.-L."/>
            <person name="Devillers H."/>
            <person name="Grondin C."/>
        </authorList>
    </citation>
    <scope>NUCLEOTIDE SEQUENCE</scope>
    <source>
        <strain evidence="2">CLIB 1423</strain>
    </source>
</reference>
<feature type="domain" description="A to I editase" evidence="1">
    <location>
        <begin position="51"/>
        <end position="249"/>
    </location>
</feature>
<dbReference type="SMART" id="SM00552">
    <property type="entry name" value="ADEAMc"/>
    <property type="match status" value="1"/>
</dbReference>